<dbReference type="Gene3D" id="2.10.109.10">
    <property type="entry name" value="Umud Fragment, subunit A"/>
    <property type="match status" value="1"/>
</dbReference>
<dbReference type="GO" id="GO:0003677">
    <property type="term" value="F:DNA binding"/>
    <property type="evidence" value="ECO:0007669"/>
    <property type="project" value="UniProtKB-KW"/>
</dbReference>
<dbReference type="InterPro" id="IPR039418">
    <property type="entry name" value="LexA-like"/>
</dbReference>
<feature type="domain" description="Peptidase S24/S26A/S26B/S26C" evidence="4">
    <location>
        <begin position="52"/>
        <end position="170"/>
    </location>
</feature>
<sequence>MPQNLNAYMTGKRGFGKKNIARIAKALNIPEESFYSDPTANRSRLKKARKVPLLSWANAGAWHESVDIFQDGYAQEWLAYDASDPHAFALRIVDNAMEPEFRPDDVVIVSPSVPSATGDFVLAKNGNNVVIRRLKALELAVLLKPINSDYDDIHIANKDKRLLRIIGKIVARIVRY</sequence>
<comment type="caution">
    <text evidence="5">The sequence shown here is derived from an EMBL/GenBank/DDBJ whole genome shotgun (WGS) entry which is preliminary data.</text>
</comment>
<evidence type="ECO:0000259" key="4">
    <source>
        <dbReference type="Pfam" id="PF00717"/>
    </source>
</evidence>
<accession>A0A0F3GI71</accession>
<keyword evidence="3" id="KW-0804">Transcription</keyword>
<name>A0A0F3GI71_9BACT</name>
<dbReference type="CDD" id="cd06529">
    <property type="entry name" value="S24_LexA-like"/>
    <property type="match status" value="1"/>
</dbReference>
<dbReference type="AlphaFoldDB" id="A0A0F3GI71"/>
<dbReference type="SUPFAM" id="SSF51306">
    <property type="entry name" value="LexA/Signal peptidase"/>
    <property type="match status" value="1"/>
</dbReference>
<evidence type="ECO:0000313" key="5">
    <source>
        <dbReference type="EMBL" id="KJU81586.1"/>
    </source>
</evidence>
<proteinExistence type="predicted"/>
<evidence type="ECO:0000256" key="1">
    <source>
        <dbReference type="ARBA" id="ARBA00023015"/>
    </source>
</evidence>
<evidence type="ECO:0000256" key="2">
    <source>
        <dbReference type="ARBA" id="ARBA00023125"/>
    </source>
</evidence>
<dbReference type="PANTHER" id="PTHR40661">
    <property type="match status" value="1"/>
</dbReference>
<dbReference type="InterPro" id="IPR036286">
    <property type="entry name" value="LexA/Signal_pep-like_sf"/>
</dbReference>
<keyword evidence="1" id="KW-0805">Transcription regulation</keyword>
<evidence type="ECO:0000313" key="6">
    <source>
        <dbReference type="Proteomes" id="UP000033423"/>
    </source>
</evidence>
<keyword evidence="6" id="KW-1185">Reference proteome</keyword>
<dbReference type="InterPro" id="IPR015927">
    <property type="entry name" value="Peptidase_S24_S26A/B/C"/>
</dbReference>
<dbReference type="EMBL" id="LACI01002633">
    <property type="protein sequence ID" value="KJU81586.1"/>
    <property type="molecule type" value="Genomic_DNA"/>
</dbReference>
<reference evidence="5 6" key="1">
    <citation type="submission" date="2015-02" db="EMBL/GenBank/DDBJ databases">
        <title>Single-cell genomics of uncultivated deep-branching MTB reveals a conserved set of magnetosome genes.</title>
        <authorList>
            <person name="Kolinko S."/>
            <person name="Richter M."/>
            <person name="Glockner F.O."/>
            <person name="Brachmann A."/>
            <person name="Schuler D."/>
        </authorList>
    </citation>
    <scope>NUCLEOTIDE SEQUENCE [LARGE SCALE GENOMIC DNA]</scope>
    <source>
        <strain evidence="5">TM-1</strain>
    </source>
</reference>
<keyword evidence="2" id="KW-0238">DNA-binding</keyword>
<gene>
    <name evidence="5" type="ORF">MBAV_006212</name>
</gene>
<organism evidence="5 6">
    <name type="scientific">Candidatus Magnetobacterium bavaricum</name>
    <dbReference type="NCBI Taxonomy" id="29290"/>
    <lineage>
        <taxon>Bacteria</taxon>
        <taxon>Pseudomonadati</taxon>
        <taxon>Nitrospirota</taxon>
        <taxon>Thermodesulfovibrionia</taxon>
        <taxon>Thermodesulfovibrionales</taxon>
        <taxon>Candidatus Magnetobacteriaceae</taxon>
        <taxon>Candidatus Magnetobacterium</taxon>
    </lineage>
</organism>
<evidence type="ECO:0000256" key="3">
    <source>
        <dbReference type="ARBA" id="ARBA00023163"/>
    </source>
</evidence>
<dbReference type="PANTHER" id="PTHR40661:SF3">
    <property type="entry name" value="FELS-1 PROPHAGE TRANSCRIPTIONAL REGULATOR"/>
    <property type="match status" value="1"/>
</dbReference>
<dbReference type="Proteomes" id="UP000033423">
    <property type="component" value="Unassembled WGS sequence"/>
</dbReference>
<dbReference type="Pfam" id="PF00717">
    <property type="entry name" value="Peptidase_S24"/>
    <property type="match status" value="1"/>
</dbReference>
<protein>
    <submittedName>
        <fullName evidence="5">Repressor protein</fullName>
    </submittedName>
</protein>